<feature type="region of interest" description="Disordered" evidence="1">
    <location>
        <begin position="1"/>
        <end position="58"/>
    </location>
</feature>
<dbReference type="AlphaFoldDB" id="A0A553IDL7"/>
<dbReference type="Proteomes" id="UP000319160">
    <property type="component" value="Unassembled WGS sequence"/>
</dbReference>
<dbReference type="OrthoDB" id="5279542at2759"/>
<dbReference type="STRING" id="2512241.A0A553IDL7"/>
<feature type="transmembrane region" description="Helical" evidence="2">
    <location>
        <begin position="175"/>
        <end position="197"/>
    </location>
</feature>
<evidence type="ECO:0000313" key="4">
    <source>
        <dbReference type="Proteomes" id="UP000319160"/>
    </source>
</evidence>
<organism evidence="3 4">
    <name type="scientific">Xylaria flabelliformis</name>
    <dbReference type="NCBI Taxonomy" id="2512241"/>
    <lineage>
        <taxon>Eukaryota</taxon>
        <taxon>Fungi</taxon>
        <taxon>Dikarya</taxon>
        <taxon>Ascomycota</taxon>
        <taxon>Pezizomycotina</taxon>
        <taxon>Sordariomycetes</taxon>
        <taxon>Xylariomycetidae</taxon>
        <taxon>Xylariales</taxon>
        <taxon>Xylariaceae</taxon>
        <taxon>Xylaria</taxon>
    </lineage>
</organism>
<sequence length="343" mass="37417">MATPEQNLPTAGEHGSEATNVSGDSATQRESELGHASNANEVPPLPQRPSAHPQVLPQPFFSQQPQAFTPYTGQPNQQQFAYMNPVRPLPKQSSAYLATRIGLTALSSVWGIIIIALTSILLSDGGTSASVSFYAYAIAVASIIWNTAELITYCVRLRKETQRGIHPGAHVGLHLIFWLVGVFAVLLTVSVYLSVAYDVAYCGRKDDDDNLSYYSRSYCSDYEPLDYWQWNVLPVIRALLAIFIIWVINHFVLFVLACIETHKRNSMRSTAFIVPANAIPAQSLQAGAQPMQPLQFYPYPVVMPQPQPAHLAGAASQTPASNEKQPAQAPQNLAGFYAPASGS</sequence>
<proteinExistence type="predicted"/>
<gene>
    <name evidence="3" type="ORF">FHL15_000950</name>
</gene>
<name>A0A553IDL7_9PEZI</name>
<keyword evidence="2" id="KW-0472">Membrane</keyword>
<keyword evidence="4" id="KW-1185">Reference proteome</keyword>
<reference evidence="4" key="1">
    <citation type="submission" date="2019-06" db="EMBL/GenBank/DDBJ databases">
        <title>Draft genome sequence of the griseofulvin-producing fungus Xylaria cubensis strain G536.</title>
        <authorList>
            <person name="Mead M.E."/>
            <person name="Raja H.A."/>
            <person name="Steenwyk J.L."/>
            <person name="Knowles S.L."/>
            <person name="Oberlies N.H."/>
            <person name="Rokas A."/>
        </authorList>
    </citation>
    <scope>NUCLEOTIDE SEQUENCE [LARGE SCALE GENOMIC DNA]</scope>
    <source>
        <strain evidence="4">G536</strain>
    </source>
</reference>
<dbReference type="EMBL" id="VFLP01000003">
    <property type="protein sequence ID" value="TRX98305.1"/>
    <property type="molecule type" value="Genomic_DNA"/>
</dbReference>
<keyword evidence="2" id="KW-1133">Transmembrane helix</keyword>
<feature type="compositionally biased region" description="Polar residues" evidence="1">
    <location>
        <begin position="17"/>
        <end position="26"/>
    </location>
</feature>
<evidence type="ECO:0000256" key="1">
    <source>
        <dbReference type="SAM" id="MobiDB-lite"/>
    </source>
</evidence>
<protein>
    <submittedName>
        <fullName evidence="3">Uncharacterized protein</fullName>
    </submittedName>
</protein>
<evidence type="ECO:0000313" key="3">
    <source>
        <dbReference type="EMBL" id="TRX98305.1"/>
    </source>
</evidence>
<feature type="region of interest" description="Disordered" evidence="1">
    <location>
        <begin position="309"/>
        <end position="329"/>
    </location>
</feature>
<feature type="compositionally biased region" description="Polar residues" evidence="1">
    <location>
        <begin position="315"/>
        <end position="329"/>
    </location>
</feature>
<accession>A0A553IDL7</accession>
<feature type="transmembrane region" description="Helical" evidence="2">
    <location>
        <begin position="133"/>
        <end position="155"/>
    </location>
</feature>
<comment type="caution">
    <text evidence="3">The sequence shown here is derived from an EMBL/GenBank/DDBJ whole genome shotgun (WGS) entry which is preliminary data.</text>
</comment>
<feature type="transmembrane region" description="Helical" evidence="2">
    <location>
        <begin position="97"/>
        <end position="121"/>
    </location>
</feature>
<feature type="transmembrane region" description="Helical" evidence="2">
    <location>
        <begin position="235"/>
        <end position="259"/>
    </location>
</feature>
<keyword evidence="2" id="KW-0812">Transmembrane</keyword>
<evidence type="ECO:0000256" key="2">
    <source>
        <dbReference type="SAM" id="Phobius"/>
    </source>
</evidence>